<dbReference type="AlphaFoldDB" id="A0A1Z4JSF5"/>
<evidence type="ECO:0000313" key="2">
    <source>
        <dbReference type="EMBL" id="BAY59644.1"/>
    </source>
</evidence>
<evidence type="ECO:0000313" key="3">
    <source>
        <dbReference type="Proteomes" id="UP000217895"/>
    </source>
</evidence>
<geneLocation type="plasmid" evidence="2">
    <name>plasmid2</name>
</geneLocation>
<keyword evidence="2" id="KW-0614">Plasmid</keyword>
<accession>A0A1Z4JSF5</accession>
<dbReference type="InterPro" id="IPR051082">
    <property type="entry name" value="Pentapeptide-BTB/POZ_domain"/>
</dbReference>
<dbReference type="InterPro" id="IPR001646">
    <property type="entry name" value="5peptide_repeat"/>
</dbReference>
<keyword evidence="3" id="KW-1185">Reference proteome</keyword>
<dbReference type="Pfam" id="PF00805">
    <property type="entry name" value="Pentapeptide"/>
    <property type="match status" value="3"/>
</dbReference>
<sequence length="328" mass="35382">MKEWMARLLLVGFLMGVLRHHQISNRLQQTYQNMTRWLSLTLERIPTAWFVTGAVVILALIALWVEKETSISSIRDVVQVIFKNAESIAVVAAVILYFKEIPERRAQKHYEAWQVVDAAANVSVSYARIRALEDLNRDGVSLEGIAAMNANLEGIALRGALLTEANLAGANLSAADFTDTVSMKIRLGQATLKQAKLNGSDLTAAELEGAILTQAKLMNANLTGAKFTSAQLAYADLSGSTFTGATLTGVKAVGSNFYYAKLYEANLSQGNFAEANFTEADLTGANLTGANFKGVKGLTAKAVRMANHWESAVFDPELAAQLGMASDS</sequence>
<dbReference type="Gene3D" id="2.160.20.80">
    <property type="entry name" value="E3 ubiquitin-protein ligase SopA"/>
    <property type="match status" value="1"/>
</dbReference>
<keyword evidence="1" id="KW-0472">Membrane</keyword>
<gene>
    <name evidence="2" type="ORF">NIES2135_65210</name>
</gene>
<dbReference type="EMBL" id="AP018205">
    <property type="protein sequence ID" value="BAY59644.1"/>
    <property type="molecule type" value="Genomic_DNA"/>
</dbReference>
<dbReference type="SUPFAM" id="SSF141571">
    <property type="entry name" value="Pentapeptide repeat-like"/>
    <property type="match status" value="1"/>
</dbReference>
<dbReference type="PANTHER" id="PTHR14136:SF17">
    <property type="entry name" value="BTB_POZ DOMAIN-CONTAINING PROTEIN KCTD9"/>
    <property type="match status" value="1"/>
</dbReference>
<dbReference type="PANTHER" id="PTHR14136">
    <property type="entry name" value="BTB_POZ DOMAIN-CONTAINING PROTEIN KCTD9"/>
    <property type="match status" value="1"/>
</dbReference>
<keyword evidence="1" id="KW-0812">Transmembrane</keyword>
<keyword evidence="1" id="KW-1133">Transmembrane helix</keyword>
<proteinExistence type="predicted"/>
<feature type="transmembrane region" description="Helical" evidence="1">
    <location>
        <begin position="45"/>
        <end position="65"/>
    </location>
</feature>
<dbReference type="Proteomes" id="UP000217895">
    <property type="component" value="Plasmid Plasmid2 dna"/>
</dbReference>
<protein>
    <submittedName>
        <fullName evidence="2">Pentapeptide repeat-containing protein</fullName>
    </submittedName>
</protein>
<reference evidence="2 3" key="1">
    <citation type="submission" date="2017-06" db="EMBL/GenBank/DDBJ databases">
        <title>Genome sequencing of cyanobaciteial culture collection at National Institute for Environmental Studies (NIES).</title>
        <authorList>
            <person name="Hirose Y."/>
            <person name="Shimura Y."/>
            <person name="Fujisawa T."/>
            <person name="Nakamura Y."/>
            <person name="Kawachi M."/>
        </authorList>
    </citation>
    <scope>NUCLEOTIDE SEQUENCE [LARGE SCALE GENOMIC DNA]</scope>
    <source>
        <strain evidence="2 3">NIES-2135</strain>
        <plasmid evidence="3">Plasmid Plasmid2 dna</plasmid>
    </source>
</reference>
<name>A0A1Z4JSF5_LEPBY</name>
<evidence type="ECO:0000256" key="1">
    <source>
        <dbReference type="SAM" id="Phobius"/>
    </source>
</evidence>
<organism evidence="2 3">
    <name type="scientific">Leptolyngbya boryana NIES-2135</name>
    <dbReference type="NCBI Taxonomy" id="1973484"/>
    <lineage>
        <taxon>Bacteria</taxon>
        <taxon>Bacillati</taxon>
        <taxon>Cyanobacteriota</taxon>
        <taxon>Cyanophyceae</taxon>
        <taxon>Leptolyngbyales</taxon>
        <taxon>Leptolyngbyaceae</taxon>
        <taxon>Leptolyngbya group</taxon>
        <taxon>Leptolyngbya</taxon>
    </lineage>
</organism>